<dbReference type="GO" id="GO:0005763">
    <property type="term" value="C:mitochondrial small ribosomal subunit"/>
    <property type="evidence" value="ECO:0007669"/>
    <property type="project" value="InterPro"/>
</dbReference>
<dbReference type="PANTHER" id="PTHR10855:SF1">
    <property type="entry name" value="26S PROTEASOME NON-ATPASE REGULATORY SUBUNIT 12"/>
    <property type="match status" value="1"/>
</dbReference>
<dbReference type="InterPro" id="IPR054559">
    <property type="entry name" value="PSMD12-CSN4-like_N"/>
</dbReference>
<dbReference type="InterPro" id="IPR016939">
    <property type="entry name" value="Ribosomal_mS23_fun"/>
</dbReference>
<dbReference type="GO" id="GO:0005634">
    <property type="term" value="C:nucleus"/>
    <property type="evidence" value="ECO:0007669"/>
    <property type="project" value="UniProtKB-ARBA"/>
</dbReference>
<feature type="region of interest" description="Disordered" evidence="3">
    <location>
        <begin position="533"/>
        <end position="571"/>
    </location>
</feature>
<gene>
    <name evidence="5" type="ORF">A7U60_g4981</name>
</gene>
<comment type="similarity">
    <text evidence="1">Belongs to the proteasome subunit p55 family.</text>
</comment>
<dbReference type="SUPFAM" id="SSF46785">
    <property type="entry name" value="Winged helix' DNA-binding domain"/>
    <property type="match status" value="1"/>
</dbReference>
<name>A0A9Q5HY34_SANBA</name>
<dbReference type="Gene3D" id="1.10.10.10">
    <property type="entry name" value="Winged helix-like DNA-binding domain superfamily/Winged helix DNA-binding domain"/>
    <property type="match status" value="1"/>
</dbReference>
<dbReference type="Pfam" id="PF01399">
    <property type="entry name" value="PCI"/>
    <property type="match status" value="1"/>
</dbReference>
<dbReference type="PANTHER" id="PTHR10855">
    <property type="entry name" value="26S PROTEASOME NON-ATPASE REGULATORY SUBUNIT 12/COP9 SIGNALOSOME COMPLEX SUBUNIT 4"/>
    <property type="match status" value="1"/>
</dbReference>
<dbReference type="InterPro" id="IPR036388">
    <property type="entry name" value="WH-like_DNA-bd_sf"/>
</dbReference>
<dbReference type="OrthoDB" id="268763at2759"/>
<evidence type="ECO:0000313" key="6">
    <source>
        <dbReference type="Proteomes" id="UP000757232"/>
    </source>
</evidence>
<dbReference type="GO" id="GO:0003735">
    <property type="term" value="F:structural constituent of ribosome"/>
    <property type="evidence" value="ECO:0007669"/>
    <property type="project" value="InterPro"/>
</dbReference>
<proteinExistence type="inferred from homology"/>
<evidence type="ECO:0000313" key="5">
    <source>
        <dbReference type="EMBL" id="OCB87847.1"/>
    </source>
</evidence>
<evidence type="ECO:0000256" key="2">
    <source>
        <dbReference type="ARBA" id="ARBA00022942"/>
    </source>
</evidence>
<dbReference type="InterPro" id="IPR000717">
    <property type="entry name" value="PCI_dom"/>
</dbReference>
<dbReference type="SMART" id="SM00088">
    <property type="entry name" value="PINT"/>
    <property type="match status" value="1"/>
</dbReference>
<feature type="compositionally biased region" description="Polar residues" evidence="3">
    <location>
        <begin position="538"/>
        <end position="548"/>
    </location>
</feature>
<evidence type="ECO:0000259" key="4">
    <source>
        <dbReference type="PROSITE" id="PS50250"/>
    </source>
</evidence>
<dbReference type="Proteomes" id="UP000757232">
    <property type="component" value="Unassembled WGS sequence"/>
</dbReference>
<accession>A0A9Q5HY34</accession>
<dbReference type="EMBL" id="LNZH02000187">
    <property type="protein sequence ID" value="OCB87847.1"/>
    <property type="molecule type" value="Genomic_DNA"/>
</dbReference>
<protein>
    <submittedName>
        <fullName evidence="5">26S proteasome non-ATPase regulatory subunit 12</fullName>
    </submittedName>
</protein>
<dbReference type="FunFam" id="1.10.10.10:FF:000070">
    <property type="entry name" value="26S proteasome non-ATPase regulatory subunit 12"/>
    <property type="match status" value="1"/>
</dbReference>
<evidence type="ECO:0000256" key="1">
    <source>
        <dbReference type="ARBA" id="ARBA00006397"/>
    </source>
</evidence>
<keyword evidence="6" id="KW-1185">Reference proteome</keyword>
<reference evidence="5" key="1">
    <citation type="submission" date="2016-06" db="EMBL/GenBank/DDBJ databases">
        <title>Draft Genome sequence of the fungus Inonotus baumii.</title>
        <authorList>
            <person name="Zhu H."/>
            <person name="Lin W."/>
        </authorList>
    </citation>
    <scope>NUCLEOTIDE SEQUENCE</scope>
    <source>
        <strain evidence="5">821</strain>
    </source>
</reference>
<dbReference type="InterPro" id="IPR036390">
    <property type="entry name" value="WH_DNA-bd_sf"/>
</dbReference>
<evidence type="ECO:0000256" key="3">
    <source>
        <dbReference type="SAM" id="MobiDB-lite"/>
    </source>
</evidence>
<comment type="caution">
    <text evidence="5">The sequence shown here is derived from an EMBL/GenBank/DDBJ whole genome shotgun (WGS) entry which is preliminary data.</text>
</comment>
<organism evidence="5 6">
    <name type="scientific">Sanghuangporus baumii</name>
    <name type="common">Phellinus baumii</name>
    <dbReference type="NCBI Taxonomy" id="108892"/>
    <lineage>
        <taxon>Eukaryota</taxon>
        <taxon>Fungi</taxon>
        <taxon>Dikarya</taxon>
        <taxon>Basidiomycota</taxon>
        <taxon>Agaricomycotina</taxon>
        <taxon>Agaricomycetes</taxon>
        <taxon>Hymenochaetales</taxon>
        <taxon>Hymenochaetaceae</taxon>
        <taxon>Sanghuangporus</taxon>
    </lineage>
</organism>
<dbReference type="GO" id="GO:0008541">
    <property type="term" value="C:proteasome regulatory particle, lid subcomplex"/>
    <property type="evidence" value="ECO:0007669"/>
    <property type="project" value="TreeGrafter"/>
</dbReference>
<feature type="domain" description="PCI" evidence="4">
    <location>
        <begin position="265"/>
        <end position="435"/>
    </location>
</feature>
<dbReference type="Pfam" id="PF13741">
    <property type="entry name" value="MRP-S25"/>
    <property type="match status" value="1"/>
</dbReference>
<dbReference type="Pfam" id="PF22241">
    <property type="entry name" value="PSMD12-CSN4_N"/>
    <property type="match status" value="1"/>
</dbReference>
<sequence>MAEVKKQEKDFSPEVDALIPEVTTLAQSVKLTEAIEKLLALEKQTRNASDLKSTTTLATTLAKLAYETRDLQALNSSILLLSKKHGQFKVTIQSLVEQAMGWLDEVRSRDGIEKWLELVETLRQVTEGKIFLETPRARVTLSLAHYHEALANQPTPISPPPQECLETASELLSELQVETYSSMERREKTEFLLEQMRLHVLVAKGKDAEASGLKESKGEADWIKVRVGGRKVNERFLKEKGNEDLKLKFYNLMIEYALHGKEYLDVAKYYHNIWDTPTIKEDAPGKGREALEHVIYYIVLAPHNNEQSDMLHRIYAYPELQKMELHRNLLKCFVTKEIMRWPGIENFYGEALHGTDVFSHATPDRWEDLHIRVIEHNIRVIASYYTRISMKRLQTMLDLSAQETEETLCRLVVSKTVWARIDRPAGIITFRQQKTAEDVCNEWSSDMQRLLGLVEKTWMGMNAALAAQSRVKAHHVPTNPKYSSVAIFRFLLKPMVRRVATQVHKQVARLARTGYLKQEPLWYKAVLEHPPLPLPPRSSANRLPNTTGAAAPFDLPPLASTSESSHLKKPQKVKSQPVIYLEDQVRRQFFRDHPFEAFRERSLVEADAIEDEHPIRGEAWTRLSQRGRNPCPEDAVRFAVNLYEHTPDMSLSDAYVAACMQYRALKFEQEVAKTTAIAEAEYYGVTFKPNSIERSFAREEVNLKSWEGTKSSEAESLEGRKRWRMRVERPVHNPDLQPEWSRGEQYIRLWKEGIRPDYSPAVAAPLNQDSQIVVEYQKNADFMHLQTQKP</sequence>
<dbReference type="PROSITE" id="PS50250">
    <property type="entry name" value="PCI"/>
    <property type="match status" value="1"/>
</dbReference>
<keyword evidence="2 5" id="KW-0647">Proteasome</keyword>
<dbReference type="AlphaFoldDB" id="A0A9Q5HY34"/>
<dbReference type="InterPro" id="IPR040134">
    <property type="entry name" value="PSMD12/CSN4"/>
</dbReference>